<keyword evidence="1" id="KW-1133">Transmembrane helix</keyword>
<dbReference type="RefSeq" id="XP_070888498.1">
    <property type="nucleotide sequence ID" value="XM_071027525.1"/>
</dbReference>
<evidence type="ECO:0000313" key="2">
    <source>
        <dbReference type="EMBL" id="KAL2869519.1"/>
    </source>
</evidence>
<gene>
    <name evidence="2" type="ORF">BJX67DRAFT_332538</name>
</gene>
<keyword evidence="1" id="KW-0472">Membrane</keyword>
<evidence type="ECO:0000313" key="3">
    <source>
        <dbReference type="Proteomes" id="UP001610432"/>
    </source>
</evidence>
<evidence type="ECO:0000256" key="1">
    <source>
        <dbReference type="SAM" id="Phobius"/>
    </source>
</evidence>
<feature type="transmembrane region" description="Helical" evidence="1">
    <location>
        <begin position="12"/>
        <end position="34"/>
    </location>
</feature>
<proteinExistence type="predicted"/>
<dbReference type="GeneID" id="98142597"/>
<protein>
    <submittedName>
        <fullName evidence="2">Uncharacterized protein</fullName>
    </submittedName>
</protein>
<accession>A0ABR4LZA6</accession>
<name>A0ABR4LZA6_9EURO</name>
<keyword evidence="1" id="KW-0812">Transmembrane</keyword>
<comment type="caution">
    <text evidence="2">The sequence shown here is derived from an EMBL/GenBank/DDBJ whole genome shotgun (WGS) entry which is preliminary data.</text>
</comment>
<dbReference type="EMBL" id="JBFXLQ010000009">
    <property type="protein sequence ID" value="KAL2869519.1"/>
    <property type="molecule type" value="Genomic_DNA"/>
</dbReference>
<organism evidence="2 3">
    <name type="scientific">Aspergillus lucknowensis</name>
    <dbReference type="NCBI Taxonomy" id="176173"/>
    <lineage>
        <taxon>Eukaryota</taxon>
        <taxon>Fungi</taxon>
        <taxon>Dikarya</taxon>
        <taxon>Ascomycota</taxon>
        <taxon>Pezizomycotina</taxon>
        <taxon>Eurotiomycetes</taxon>
        <taxon>Eurotiomycetidae</taxon>
        <taxon>Eurotiales</taxon>
        <taxon>Aspergillaceae</taxon>
        <taxon>Aspergillus</taxon>
        <taxon>Aspergillus subgen. Nidulantes</taxon>
    </lineage>
</organism>
<reference evidence="2 3" key="1">
    <citation type="submission" date="2024-07" db="EMBL/GenBank/DDBJ databases">
        <title>Section-level genome sequencing and comparative genomics of Aspergillus sections Usti and Cavernicolus.</title>
        <authorList>
            <consortium name="Lawrence Berkeley National Laboratory"/>
            <person name="Nybo J.L."/>
            <person name="Vesth T.C."/>
            <person name="Theobald S."/>
            <person name="Frisvad J.C."/>
            <person name="Larsen T.O."/>
            <person name="Kjaerboelling I."/>
            <person name="Rothschild-Mancinelli K."/>
            <person name="Lyhne E.K."/>
            <person name="Kogle M.E."/>
            <person name="Barry K."/>
            <person name="Clum A."/>
            <person name="Na H."/>
            <person name="Ledsgaard L."/>
            <person name="Lin J."/>
            <person name="Lipzen A."/>
            <person name="Kuo A."/>
            <person name="Riley R."/>
            <person name="Mondo S."/>
            <person name="Labutti K."/>
            <person name="Haridas S."/>
            <person name="Pangalinan J."/>
            <person name="Salamov A.A."/>
            <person name="Simmons B.A."/>
            <person name="Magnuson J.K."/>
            <person name="Chen J."/>
            <person name="Drula E."/>
            <person name="Henrissat B."/>
            <person name="Wiebenga A."/>
            <person name="Lubbers R.J."/>
            <person name="Gomes A.C."/>
            <person name="Macurrencykelacurrency M.R."/>
            <person name="Stajich J."/>
            <person name="Grigoriev I.V."/>
            <person name="Mortensen U.H."/>
            <person name="De Vries R.P."/>
            <person name="Baker S.E."/>
            <person name="Andersen M.R."/>
        </authorList>
    </citation>
    <scope>NUCLEOTIDE SEQUENCE [LARGE SCALE GENOMIC DNA]</scope>
    <source>
        <strain evidence="2 3">CBS 449.75</strain>
    </source>
</reference>
<keyword evidence="3" id="KW-1185">Reference proteome</keyword>
<sequence>MAEVTFAGTPLINIWTSVVMGATVVVCVVSVYWARKTTPRQQDEGCKCRLPGVISRLRLTSAGLIHTQLRCTEIFLLPRSPSSISTFAEAGMQVNKLNARVAGELLTNSPGALL</sequence>
<dbReference type="Proteomes" id="UP001610432">
    <property type="component" value="Unassembled WGS sequence"/>
</dbReference>